<gene>
    <name evidence="3" type="ORF">CH338_11940</name>
</gene>
<sequence length="34" mass="3794">MLDALGFSHISARPRHPAQDAGTITAFKKTSRRR</sequence>
<keyword evidence="4" id="KW-1185">Reference proteome</keyword>
<feature type="domain" description="Winged helix-turn helix" evidence="2">
    <location>
        <begin position="1"/>
        <end position="31"/>
    </location>
</feature>
<accession>A0A327KKB9</accession>
<protein>
    <recommendedName>
        <fullName evidence="2">Winged helix-turn helix domain-containing protein</fullName>
    </recommendedName>
</protein>
<dbReference type="EMBL" id="NPEU01000114">
    <property type="protein sequence ID" value="RAI38661.1"/>
    <property type="molecule type" value="Genomic_DNA"/>
</dbReference>
<name>A0A327KKB9_9BRAD</name>
<evidence type="ECO:0000313" key="3">
    <source>
        <dbReference type="EMBL" id="RAI38661.1"/>
    </source>
</evidence>
<evidence type="ECO:0000256" key="1">
    <source>
        <dbReference type="SAM" id="MobiDB-lite"/>
    </source>
</evidence>
<evidence type="ECO:0000259" key="2">
    <source>
        <dbReference type="Pfam" id="PF13592"/>
    </source>
</evidence>
<dbReference type="Proteomes" id="UP000248863">
    <property type="component" value="Unassembled WGS sequence"/>
</dbReference>
<feature type="region of interest" description="Disordered" evidence="1">
    <location>
        <begin position="1"/>
        <end position="34"/>
    </location>
</feature>
<dbReference type="InterPro" id="IPR025959">
    <property type="entry name" value="Winged_HTH_dom"/>
</dbReference>
<reference evidence="3 4" key="1">
    <citation type="submission" date="2017-07" db="EMBL/GenBank/DDBJ databases">
        <title>Draft Genome Sequences of Select Purple Nonsulfur Bacteria.</title>
        <authorList>
            <person name="Lasarre B."/>
            <person name="Mckinlay J.B."/>
        </authorList>
    </citation>
    <scope>NUCLEOTIDE SEQUENCE [LARGE SCALE GENOMIC DNA]</scope>
    <source>
        <strain evidence="3 4">DSM 11907</strain>
    </source>
</reference>
<evidence type="ECO:0000313" key="4">
    <source>
        <dbReference type="Proteomes" id="UP000248863"/>
    </source>
</evidence>
<proteinExistence type="predicted"/>
<comment type="caution">
    <text evidence="3">The sequence shown here is derived from an EMBL/GenBank/DDBJ whole genome shotgun (WGS) entry which is preliminary data.</text>
</comment>
<organism evidence="3 4">
    <name type="scientific">Rhodoplanes elegans</name>
    <dbReference type="NCBI Taxonomy" id="29408"/>
    <lineage>
        <taxon>Bacteria</taxon>
        <taxon>Pseudomonadati</taxon>
        <taxon>Pseudomonadota</taxon>
        <taxon>Alphaproteobacteria</taxon>
        <taxon>Hyphomicrobiales</taxon>
        <taxon>Nitrobacteraceae</taxon>
        <taxon>Rhodoplanes</taxon>
    </lineage>
</organism>
<dbReference type="AlphaFoldDB" id="A0A327KKB9"/>
<dbReference type="Pfam" id="PF13592">
    <property type="entry name" value="HTH_33"/>
    <property type="match status" value="1"/>
</dbReference>
<dbReference type="OrthoDB" id="2375382at2"/>